<dbReference type="STRING" id="1817895.AUJ95_02830"/>
<reference evidence="2 3" key="1">
    <citation type="journal article" date="2016" name="Environ. Microbiol.">
        <title>Genomic resolution of a cold subsurface aquifer community provides metabolic insights for novel microbes adapted to high CO concentrations.</title>
        <authorList>
            <person name="Probst A.J."/>
            <person name="Castelle C.J."/>
            <person name="Singh A."/>
            <person name="Brown C.T."/>
            <person name="Anantharaman K."/>
            <person name="Sharon I."/>
            <person name="Hug L.A."/>
            <person name="Burstein D."/>
            <person name="Emerson J.B."/>
            <person name="Thomas B.C."/>
            <person name="Banfield J.F."/>
        </authorList>
    </citation>
    <scope>NUCLEOTIDE SEQUENCE [LARGE SCALE GENOMIC DNA]</scope>
    <source>
        <strain evidence="2">CG2_30_40_21</strain>
    </source>
</reference>
<gene>
    <name evidence="2" type="ORF">AUJ95_02830</name>
</gene>
<dbReference type="Pfam" id="PF04986">
    <property type="entry name" value="Y2_Tnp"/>
    <property type="match status" value="1"/>
</dbReference>
<dbReference type="Proteomes" id="UP000183085">
    <property type="component" value="Unassembled WGS sequence"/>
</dbReference>
<name>A0A1J5EAA7_9BACT</name>
<organism evidence="2 3">
    <name type="scientific">Candidatus Desantisbacteria bacterium CG2_30_40_21</name>
    <dbReference type="NCBI Taxonomy" id="1817895"/>
    <lineage>
        <taxon>Bacteria</taxon>
        <taxon>Candidatus Desantisiibacteriota</taxon>
    </lineage>
</organism>
<accession>A0A1J5EAA7</accession>
<evidence type="ECO:0000259" key="1">
    <source>
        <dbReference type="Pfam" id="PF04986"/>
    </source>
</evidence>
<sequence length="111" mass="12861">MGWLPSSCKESSTCPLKTQTVTAEEFIRRFLQHVLPERFVKVRYYGIWSLNKRHLLNKAKELLEGTVTEQEVPEDKESSDVKNEAKPFCYPKCGSVLVLVENLQPKKRRPP</sequence>
<protein>
    <recommendedName>
        <fullName evidence="1">Transposase IS801/IS1294 domain-containing protein</fullName>
    </recommendedName>
</protein>
<dbReference type="AlphaFoldDB" id="A0A1J5EAA7"/>
<dbReference type="EMBL" id="MNYI01000072">
    <property type="protein sequence ID" value="OIP41706.1"/>
    <property type="molecule type" value="Genomic_DNA"/>
</dbReference>
<feature type="domain" description="Transposase IS801/IS1294" evidence="1">
    <location>
        <begin position="8"/>
        <end position="51"/>
    </location>
</feature>
<dbReference type="GO" id="GO:0006313">
    <property type="term" value="P:DNA transposition"/>
    <property type="evidence" value="ECO:0007669"/>
    <property type="project" value="InterPro"/>
</dbReference>
<dbReference type="GO" id="GO:0004803">
    <property type="term" value="F:transposase activity"/>
    <property type="evidence" value="ECO:0007669"/>
    <property type="project" value="InterPro"/>
</dbReference>
<proteinExistence type="predicted"/>
<dbReference type="InterPro" id="IPR007069">
    <property type="entry name" value="Transposase_32"/>
</dbReference>
<dbReference type="GO" id="GO:0003677">
    <property type="term" value="F:DNA binding"/>
    <property type="evidence" value="ECO:0007669"/>
    <property type="project" value="InterPro"/>
</dbReference>
<comment type="caution">
    <text evidence="2">The sequence shown here is derived from an EMBL/GenBank/DDBJ whole genome shotgun (WGS) entry which is preliminary data.</text>
</comment>
<evidence type="ECO:0000313" key="2">
    <source>
        <dbReference type="EMBL" id="OIP41706.1"/>
    </source>
</evidence>
<evidence type="ECO:0000313" key="3">
    <source>
        <dbReference type="Proteomes" id="UP000183085"/>
    </source>
</evidence>